<dbReference type="InterPro" id="IPR011013">
    <property type="entry name" value="Gal_mutarotase_sf_dom"/>
</dbReference>
<dbReference type="GO" id="GO:0016829">
    <property type="term" value="F:lyase activity"/>
    <property type="evidence" value="ECO:0007669"/>
    <property type="project" value="UniProtKB-KW"/>
</dbReference>
<dbReference type="Gene3D" id="2.70.98.10">
    <property type="match status" value="1"/>
</dbReference>
<dbReference type="SUPFAM" id="SSF74650">
    <property type="entry name" value="Galactose mutarotase-like"/>
    <property type="match status" value="1"/>
</dbReference>
<dbReference type="InterPro" id="IPR014718">
    <property type="entry name" value="GH-type_carb-bd"/>
</dbReference>
<dbReference type="Proteomes" id="UP001597448">
    <property type="component" value="Unassembled WGS sequence"/>
</dbReference>
<dbReference type="InterPro" id="IPR003159">
    <property type="entry name" value="Lyase_8_central_dom"/>
</dbReference>
<protein>
    <submittedName>
        <fullName evidence="2">Polysaccharide lyase family 8 super-sandwich domain-containing protein</fullName>
    </submittedName>
</protein>
<comment type="caution">
    <text evidence="2">The sequence shown here is derived from an EMBL/GenBank/DDBJ whole genome shotgun (WGS) entry which is preliminary data.</text>
</comment>
<gene>
    <name evidence="2" type="ORF">ACFSX3_03100</name>
</gene>
<feature type="domain" description="Polysaccharide lyase family 8 central" evidence="1">
    <location>
        <begin position="20"/>
        <end position="102"/>
    </location>
</feature>
<dbReference type="EMBL" id="JBHUKY010000009">
    <property type="protein sequence ID" value="MFD2408838.1"/>
    <property type="molecule type" value="Genomic_DNA"/>
</dbReference>
<proteinExistence type="predicted"/>
<dbReference type="Pfam" id="PF02278">
    <property type="entry name" value="Lyase_8"/>
    <property type="match status" value="1"/>
</dbReference>
<evidence type="ECO:0000259" key="1">
    <source>
        <dbReference type="Pfam" id="PF02278"/>
    </source>
</evidence>
<reference evidence="3" key="1">
    <citation type="journal article" date="2019" name="Int. J. Syst. Evol. Microbiol.">
        <title>The Global Catalogue of Microorganisms (GCM) 10K type strain sequencing project: providing services to taxonomists for standard genome sequencing and annotation.</title>
        <authorList>
            <consortium name="The Broad Institute Genomics Platform"/>
            <consortium name="The Broad Institute Genome Sequencing Center for Infectious Disease"/>
            <person name="Wu L."/>
            <person name="Ma J."/>
        </authorList>
    </citation>
    <scope>NUCLEOTIDE SEQUENCE [LARGE SCALE GENOMIC DNA]</scope>
    <source>
        <strain evidence="3">CCM 8725</strain>
    </source>
</reference>
<dbReference type="RefSeq" id="WP_379312596.1">
    <property type="nucleotide sequence ID" value="NZ_JBHUKY010000009.1"/>
</dbReference>
<organism evidence="2 3">
    <name type="scientific">Paenibacillus rhizoplanae</name>
    <dbReference type="NCBI Taxonomy" id="1917181"/>
    <lineage>
        <taxon>Bacteria</taxon>
        <taxon>Bacillati</taxon>
        <taxon>Bacillota</taxon>
        <taxon>Bacilli</taxon>
        <taxon>Bacillales</taxon>
        <taxon>Paenibacillaceae</taxon>
        <taxon>Paenibacillus</taxon>
    </lineage>
</organism>
<keyword evidence="2" id="KW-0456">Lyase</keyword>
<evidence type="ECO:0000313" key="2">
    <source>
        <dbReference type="EMBL" id="MFD2408838.1"/>
    </source>
</evidence>
<name>A0ABW5F1D2_9BACL</name>
<evidence type="ECO:0000313" key="3">
    <source>
        <dbReference type="Proteomes" id="UP001597448"/>
    </source>
</evidence>
<keyword evidence="3" id="KW-1185">Reference proteome</keyword>
<accession>A0ABW5F1D2</accession>
<sequence length="114" mass="12574">MVRTMPSRTADGTDICRTAGHKEILQPKWIHMTGTAGGADIGIFFPVKSTVYALREYRQGSWNAMNAAGSAQRLERSYLTLWFEHGAAPEGAQYAYVLLPGYSEAATAILYCRI</sequence>